<dbReference type="Pfam" id="PF13921">
    <property type="entry name" value="Myb_DNA-bind_6"/>
    <property type="match status" value="1"/>
</dbReference>
<dbReference type="PANTHER" id="PTHR41302:SF2">
    <property type="entry name" value="PRESPORE SPECIFIC TRANSCRIPTIONAL ACTIVATOR RSFA"/>
    <property type="match status" value="1"/>
</dbReference>
<dbReference type="PROSITE" id="PS50090">
    <property type="entry name" value="MYB_LIKE"/>
    <property type="match status" value="1"/>
</dbReference>
<dbReference type="OrthoDB" id="2845592at2"/>
<feature type="coiled-coil region" evidence="1">
    <location>
        <begin position="143"/>
        <end position="191"/>
    </location>
</feature>
<keyword evidence="1" id="KW-0175">Coiled coil</keyword>
<dbReference type="NCBIfam" id="TIGR02894">
    <property type="entry name" value="DNA_bind_RsfA"/>
    <property type="match status" value="1"/>
</dbReference>
<dbReference type="PANTHER" id="PTHR41302">
    <property type="entry name" value="PRESPORE-SPECIFIC TRANSCRIPTIONAL REGULATOR RSFA-RELATED"/>
    <property type="match status" value="1"/>
</dbReference>
<reference evidence="4" key="1">
    <citation type="submission" date="2016-10" db="EMBL/GenBank/DDBJ databases">
        <authorList>
            <person name="Varghese N."/>
            <person name="Submissions S."/>
        </authorList>
    </citation>
    <scope>NUCLEOTIDE SEQUENCE [LARGE SCALE GENOMIC DNA]</scope>
    <source>
        <strain evidence="4">CGMCC 1.3703</strain>
    </source>
</reference>
<keyword evidence="4" id="KW-1185">Reference proteome</keyword>
<evidence type="ECO:0000256" key="1">
    <source>
        <dbReference type="SAM" id="Coils"/>
    </source>
</evidence>
<protein>
    <submittedName>
        <fullName evidence="3">Prespore-specific regulator</fullName>
    </submittedName>
</protein>
<organism evidence="3 4">
    <name type="scientific">Halobacillus aidingensis</name>
    <dbReference type="NCBI Taxonomy" id="240303"/>
    <lineage>
        <taxon>Bacteria</taxon>
        <taxon>Bacillati</taxon>
        <taxon>Bacillota</taxon>
        <taxon>Bacilli</taxon>
        <taxon>Bacillales</taxon>
        <taxon>Bacillaceae</taxon>
        <taxon>Halobacillus</taxon>
    </lineage>
</organism>
<evidence type="ECO:0000313" key="4">
    <source>
        <dbReference type="Proteomes" id="UP000198860"/>
    </source>
</evidence>
<accession>A0A1H0P0K5</accession>
<dbReference type="InterPro" id="IPR014243">
    <property type="entry name" value="RsfA-like"/>
</dbReference>
<dbReference type="AlphaFoldDB" id="A0A1H0P0K5"/>
<evidence type="ECO:0000313" key="3">
    <source>
        <dbReference type="EMBL" id="SDO98286.1"/>
    </source>
</evidence>
<evidence type="ECO:0000259" key="2">
    <source>
        <dbReference type="PROSITE" id="PS50090"/>
    </source>
</evidence>
<feature type="coiled-coil region" evidence="1">
    <location>
        <begin position="54"/>
        <end position="81"/>
    </location>
</feature>
<sequence>MPKVRQDAWSHEDDLLLAETVLRHIREGSTQLKAFDEVGDILNRTSAACGFRWNAEVRQKYEQAVELAKKQRKEKKRKEAKQQPVYQRPQAPVVYQAEIEEEDYLLPEPATSEIHEEKRTHQELGLEDIIAYLTDLKQESTNSGSLQIRLSKLERQNKELAEQNQQLSGQLEAMTEDYQALIQIMDRARKMVMFDDSDHAYKPQFRMEKNGNLENLAR</sequence>
<proteinExistence type="predicted"/>
<dbReference type="STRING" id="240303.SAMN05421677_11021"/>
<name>A0A1H0P0K5_HALAD</name>
<dbReference type="Proteomes" id="UP000198860">
    <property type="component" value="Unassembled WGS sequence"/>
</dbReference>
<gene>
    <name evidence="3" type="ORF">SAMN05421677_11021</name>
</gene>
<dbReference type="InterPro" id="IPR001005">
    <property type="entry name" value="SANT/Myb"/>
</dbReference>
<dbReference type="EMBL" id="FNIZ01000010">
    <property type="protein sequence ID" value="SDO98286.1"/>
    <property type="molecule type" value="Genomic_DNA"/>
</dbReference>
<dbReference type="RefSeq" id="WP_089652627.1">
    <property type="nucleotide sequence ID" value="NZ_FNIZ01000010.1"/>
</dbReference>
<feature type="domain" description="Myb-like" evidence="2">
    <location>
        <begin position="1"/>
        <end position="57"/>
    </location>
</feature>